<keyword evidence="1" id="KW-0472">Membrane</keyword>
<feature type="transmembrane region" description="Helical" evidence="1">
    <location>
        <begin position="12"/>
        <end position="33"/>
    </location>
</feature>
<evidence type="ECO:0000313" key="2">
    <source>
        <dbReference type="EMBL" id="WYK00029.1"/>
    </source>
</evidence>
<sequence>MKKVFIVSQVLLAINLFILIIPTSILLVIFSLFPSLKSFENGLGAYPLFFIVCGITGLIVTIPFSFIMIILYMWYKYRAKA</sequence>
<dbReference type="AlphaFoldDB" id="A0AAQ3W783"/>
<organism evidence="2 3">
    <name type="scientific">Candidatus Enterococcus palustris</name>
    <dbReference type="NCBI Taxonomy" id="1834189"/>
    <lineage>
        <taxon>Bacteria</taxon>
        <taxon>Bacillati</taxon>
        <taxon>Bacillota</taxon>
        <taxon>Bacilli</taxon>
        <taxon>Lactobacillales</taxon>
        <taxon>Enterococcaceae</taxon>
        <taxon>Enterococcus</taxon>
    </lineage>
</organism>
<dbReference type="EMBL" id="CP147244">
    <property type="protein sequence ID" value="WYK00029.1"/>
    <property type="molecule type" value="Genomic_DNA"/>
</dbReference>
<evidence type="ECO:0000256" key="1">
    <source>
        <dbReference type="SAM" id="Phobius"/>
    </source>
</evidence>
<reference evidence="2" key="2">
    <citation type="submission" date="2024-03" db="EMBL/GenBank/DDBJ databases">
        <title>The Genome Sequence of Enterococcus sp. DIV0205d.</title>
        <authorList>
            <consortium name="The Broad Institute Genomics Platform"/>
            <consortium name="The Broad Institute Microbial Omics Core"/>
            <consortium name="The Broad Institute Genomic Center for Infectious Diseases"/>
            <person name="Earl A."/>
            <person name="Manson A."/>
            <person name="Gilmore M."/>
            <person name="Schwartman J."/>
            <person name="Shea T."/>
            <person name="Abouelleil A."/>
            <person name="Cao P."/>
            <person name="Chapman S."/>
            <person name="Cusick C."/>
            <person name="Young S."/>
            <person name="Neafsey D."/>
            <person name="Nusbaum C."/>
            <person name="Birren B."/>
        </authorList>
    </citation>
    <scope>NUCLEOTIDE SEQUENCE</scope>
    <source>
        <strain evidence="2">7F3_DIV0205</strain>
    </source>
</reference>
<keyword evidence="1" id="KW-1133">Transmembrane helix</keyword>
<accession>A0AAQ3W783</accession>
<protein>
    <submittedName>
        <fullName evidence="2">Uncharacterized protein</fullName>
    </submittedName>
</protein>
<evidence type="ECO:0000313" key="3">
    <source>
        <dbReference type="Proteomes" id="UP000194948"/>
    </source>
</evidence>
<reference evidence="2" key="1">
    <citation type="submission" date="2017-05" db="EMBL/GenBank/DDBJ databases">
        <authorList>
            <consortium name="The Broad Institute Genomics Platform"/>
            <consortium name="The Broad Institute Genomic Center for Infectious Diseases"/>
            <person name="Earl A."/>
            <person name="Manson A."/>
            <person name="Schwartman J."/>
            <person name="Gilmore M."/>
            <person name="Abouelleil A."/>
            <person name="Cao P."/>
            <person name="Chapman S."/>
            <person name="Cusick C."/>
            <person name="Shea T."/>
            <person name="Young S."/>
            <person name="Neafsey D."/>
            <person name="Nusbaum C."/>
            <person name="Birren B."/>
        </authorList>
    </citation>
    <scope>NUCLEOTIDE SEQUENCE</scope>
    <source>
        <strain evidence="2">7F3_DIV0205</strain>
    </source>
</reference>
<proteinExistence type="predicted"/>
<feature type="transmembrane region" description="Helical" evidence="1">
    <location>
        <begin position="45"/>
        <end position="75"/>
    </location>
</feature>
<gene>
    <name evidence="2" type="ORF">A5821_001123</name>
</gene>
<keyword evidence="3" id="KW-1185">Reference proteome</keyword>
<keyword evidence="1" id="KW-0812">Transmembrane</keyword>
<name>A0AAQ3W783_9ENTE</name>
<dbReference type="Proteomes" id="UP000194948">
    <property type="component" value="Chromosome"/>
</dbReference>